<dbReference type="InterPro" id="IPR011990">
    <property type="entry name" value="TPR-like_helical_dom_sf"/>
</dbReference>
<dbReference type="InterPro" id="IPR002885">
    <property type="entry name" value="PPR_rpt"/>
</dbReference>
<dbReference type="CDD" id="cd00320">
    <property type="entry name" value="cpn10"/>
    <property type="match status" value="1"/>
</dbReference>
<dbReference type="PANTHER" id="PTHR10772:SF0">
    <property type="entry name" value="10 KDA HEAT SHOCK PROTEIN, MITOCHONDRIAL"/>
    <property type="match status" value="1"/>
</dbReference>
<comment type="similarity">
    <text evidence="1 5">Belongs to the GroES chaperonin family.</text>
</comment>
<keyword evidence="3 5" id="KW-0143">Chaperone</keyword>
<dbReference type="GO" id="GO:0046872">
    <property type="term" value="F:metal ion binding"/>
    <property type="evidence" value="ECO:0007669"/>
    <property type="project" value="TreeGrafter"/>
</dbReference>
<dbReference type="GO" id="GO:0005524">
    <property type="term" value="F:ATP binding"/>
    <property type="evidence" value="ECO:0007669"/>
    <property type="project" value="InterPro"/>
</dbReference>
<dbReference type="PRINTS" id="PR00297">
    <property type="entry name" value="CHAPERONIN10"/>
</dbReference>
<feature type="repeat" description="PPR" evidence="4">
    <location>
        <begin position="280"/>
        <end position="314"/>
    </location>
</feature>
<dbReference type="PROSITE" id="PS51375">
    <property type="entry name" value="PPR"/>
    <property type="match status" value="2"/>
</dbReference>
<dbReference type="Gene3D" id="1.25.40.10">
    <property type="entry name" value="Tetratricopeptide repeat domain"/>
    <property type="match status" value="1"/>
</dbReference>
<dbReference type="InterPro" id="IPR020818">
    <property type="entry name" value="Chaperonin_GroES"/>
</dbReference>
<dbReference type="VEuPathDB" id="TriTrypDB:LdCL_260011600"/>
<dbReference type="InterPro" id="IPR037124">
    <property type="entry name" value="Chaperonin_GroES_sf"/>
</dbReference>
<sequence>MFRFTIPALKKLQPLGQRVLVKRVQPAKQTKAGILIPEQVAAKVNEGTVVAVAAGSKDWTPTVKVGDTVLLPEYGGSSVKVEGEELFLYDESVLLGVLGKGVVRRNGGATWTARRSFTSSTTLRSYPPVSELPSSTPAAPSPLPFISAFTASDAAETAAVPSADTSSPLGTGTTAAATATVNDLHGDEVPLNTPAEVEEAFACSVQARTVSNVQLRRYIDHLPPKDYSLALAAVKGAKAAGLRISASTYEALLSSLMSGGQLRASMELYQVMIKQHMAPTPNMYAALMEMCLQRGMPKACQSLFDDMQQRGVRPAARNYELMITSLSAEVPPQWARAIEVFDRISRERRSRITAKTYNALMRVYMNMDPFDWRVVYNCYSEMRNRRPRVPLEWESYLILCEALRKGNAGYVRRGMAYIDAWIAVTPLRSWNFLIGAMAYLAFMMVLKSIVGYFVVWYYESSVPSTSDSVLPR</sequence>
<comment type="caution">
    <text evidence="8">The sequence shown here is derived from an EMBL/GenBank/DDBJ whole genome shotgun (WGS) entry which is preliminary data.</text>
</comment>
<keyword evidence="6" id="KW-1133">Transmembrane helix</keyword>
<evidence type="ECO:0000256" key="5">
    <source>
        <dbReference type="RuleBase" id="RU003479"/>
    </source>
</evidence>
<dbReference type="InterPro" id="IPR033443">
    <property type="entry name" value="PROP1-like_PPR_dom"/>
</dbReference>
<dbReference type="SMART" id="SM00883">
    <property type="entry name" value="Cpn10"/>
    <property type="match status" value="1"/>
</dbReference>
<dbReference type="GO" id="GO:0051087">
    <property type="term" value="F:protein-folding chaperone binding"/>
    <property type="evidence" value="ECO:0007669"/>
    <property type="project" value="TreeGrafter"/>
</dbReference>
<dbReference type="VEuPathDB" id="TriTrypDB:LDHU3_26.0770"/>
<dbReference type="GO" id="GO:0051082">
    <property type="term" value="F:unfolded protein binding"/>
    <property type="evidence" value="ECO:0007669"/>
    <property type="project" value="TreeGrafter"/>
</dbReference>
<dbReference type="VEuPathDB" id="TriTrypDB:LDHU3_26.0790"/>
<dbReference type="InterPro" id="IPR011032">
    <property type="entry name" value="GroES-like_sf"/>
</dbReference>
<gene>
    <name evidence="8" type="ORF">CGC20_4855</name>
</gene>
<dbReference type="EMBL" id="RHLD01000018">
    <property type="protein sequence ID" value="TPP51954.1"/>
    <property type="molecule type" value="Genomic_DNA"/>
</dbReference>
<dbReference type="AlphaFoldDB" id="A0A504XTY4"/>
<dbReference type="HAMAP" id="MF_00580">
    <property type="entry name" value="CH10"/>
    <property type="match status" value="1"/>
</dbReference>
<dbReference type="PANTHER" id="PTHR10772">
    <property type="entry name" value="10 KDA HEAT SHOCK PROTEIN"/>
    <property type="match status" value="1"/>
</dbReference>
<dbReference type="GO" id="GO:0044183">
    <property type="term" value="F:protein folding chaperone"/>
    <property type="evidence" value="ECO:0007669"/>
    <property type="project" value="InterPro"/>
</dbReference>
<dbReference type="VEuPathDB" id="TriTrypDB:LdBPK_260610.1"/>
<keyword evidence="2" id="KW-0677">Repeat</keyword>
<proteinExistence type="inferred from homology"/>
<dbReference type="VEuPathDB" id="TriTrypDB:LdBPK_260580.1"/>
<dbReference type="SUPFAM" id="SSF50129">
    <property type="entry name" value="GroES-like"/>
    <property type="match status" value="1"/>
</dbReference>
<dbReference type="Pfam" id="PF17177">
    <property type="entry name" value="PPR_long"/>
    <property type="match status" value="1"/>
</dbReference>
<dbReference type="GO" id="GO:0005739">
    <property type="term" value="C:mitochondrion"/>
    <property type="evidence" value="ECO:0007669"/>
    <property type="project" value="TreeGrafter"/>
</dbReference>
<evidence type="ECO:0000256" key="1">
    <source>
        <dbReference type="ARBA" id="ARBA00006975"/>
    </source>
</evidence>
<feature type="repeat" description="PPR" evidence="4">
    <location>
        <begin position="245"/>
        <end position="279"/>
    </location>
</feature>
<accession>A0A504XTY4</accession>
<dbReference type="NCBIfam" id="TIGR00756">
    <property type="entry name" value="PPR"/>
    <property type="match status" value="1"/>
</dbReference>
<name>A0A504XTY4_LEIDO</name>
<keyword evidence="6" id="KW-0812">Transmembrane</keyword>
<dbReference type="Pfam" id="PF00166">
    <property type="entry name" value="Cpn10"/>
    <property type="match status" value="1"/>
</dbReference>
<evidence type="ECO:0000256" key="2">
    <source>
        <dbReference type="ARBA" id="ARBA00022737"/>
    </source>
</evidence>
<protein>
    <submittedName>
        <fullName evidence="8">Chaperonin 10 Kd subunit family protein</fullName>
    </submittedName>
</protein>
<dbReference type="FunFam" id="2.30.33.40:FF:000014">
    <property type="entry name" value="10 kDa heat shock protein"/>
    <property type="match status" value="1"/>
</dbReference>
<evidence type="ECO:0000313" key="9">
    <source>
        <dbReference type="Proteomes" id="UP000318821"/>
    </source>
</evidence>
<evidence type="ECO:0000256" key="6">
    <source>
        <dbReference type="SAM" id="Phobius"/>
    </source>
</evidence>
<dbReference type="VEuPathDB" id="TriTrypDB:LdCL_260011500"/>
<evidence type="ECO:0000256" key="4">
    <source>
        <dbReference type="PROSITE-ProRule" id="PRU00708"/>
    </source>
</evidence>
<feature type="domain" description="PROP1-like PPR" evidence="7">
    <location>
        <begin position="225"/>
        <end position="363"/>
    </location>
</feature>
<dbReference type="Gene3D" id="2.30.33.40">
    <property type="entry name" value="GroES chaperonin"/>
    <property type="match status" value="1"/>
</dbReference>
<feature type="transmembrane region" description="Helical" evidence="6">
    <location>
        <begin position="432"/>
        <end position="458"/>
    </location>
</feature>
<reference evidence="9" key="1">
    <citation type="submission" date="2019-02" db="EMBL/GenBank/DDBJ databases">
        <title>FDA dAtabase for Regulatory Grade micrObial Sequences (FDA-ARGOS): Supporting development and validation of Infectious Disease Dx tests.</title>
        <authorList>
            <person name="Duncan R."/>
            <person name="Fisher C."/>
            <person name="Tallon L."/>
            <person name="Sadzewicz L."/>
            <person name="Sengamalay N."/>
            <person name="Ott S."/>
            <person name="Godinez A."/>
            <person name="Nagaraj S."/>
            <person name="Vavikolanu K."/>
            <person name="Vyas G."/>
            <person name="Nadendla S."/>
            <person name="Aluvathingal J."/>
            <person name="Sichtig H."/>
        </authorList>
    </citation>
    <scope>NUCLEOTIDE SEQUENCE [LARGE SCALE GENOMIC DNA]</scope>
    <source>
        <strain evidence="9">FDAARGOS_360</strain>
    </source>
</reference>
<evidence type="ECO:0000313" key="8">
    <source>
        <dbReference type="EMBL" id="TPP51954.1"/>
    </source>
</evidence>
<keyword evidence="6" id="KW-0472">Membrane</keyword>
<organism evidence="8 9">
    <name type="scientific">Leishmania donovani</name>
    <dbReference type="NCBI Taxonomy" id="5661"/>
    <lineage>
        <taxon>Eukaryota</taxon>
        <taxon>Discoba</taxon>
        <taxon>Euglenozoa</taxon>
        <taxon>Kinetoplastea</taxon>
        <taxon>Metakinetoplastina</taxon>
        <taxon>Trypanosomatida</taxon>
        <taxon>Trypanosomatidae</taxon>
        <taxon>Leishmaniinae</taxon>
        <taxon>Leishmania</taxon>
    </lineage>
</organism>
<evidence type="ECO:0000259" key="7">
    <source>
        <dbReference type="Pfam" id="PF17177"/>
    </source>
</evidence>
<dbReference type="Proteomes" id="UP000318821">
    <property type="component" value="Unassembled WGS sequence"/>
</dbReference>
<evidence type="ECO:0000256" key="3">
    <source>
        <dbReference type="ARBA" id="ARBA00023186"/>
    </source>
</evidence>